<dbReference type="EMBL" id="BK015443">
    <property type="protein sequence ID" value="DAE06904.1"/>
    <property type="molecule type" value="Genomic_DNA"/>
</dbReference>
<sequence length="79" mass="9161">MQATITRNGKRYRLSTAEMLEAARCLRINFMQDELESQFNVPKSKSEELAIKADELYCVGKVDRTEYDCINEIANNYGY</sequence>
<proteinExistence type="predicted"/>
<accession>A0A8S5PJJ8</accession>
<reference evidence="1" key="1">
    <citation type="journal article" date="2021" name="Proc. Natl. Acad. Sci. U.S.A.">
        <title>A Catalog of Tens of Thousands of Viruses from Human Metagenomes Reveals Hidden Associations with Chronic Diseases.</title>
        <authorList>
            <person name="Tisza M.J."/>
            <person name="Buck C.B."/>
        </authorList>
    </citation>
    <scope>NUCLEOTIDE SEQUENCE</scope>
    <source>
        <strain evidence="1">CtL0q1</strain>
    </source>
</reference>
<protein>
    <submittedName>
        <fullName evidence="1">Uncharacterized protein</fullName>
    </submittedName>
</protein>
<name>A0A8S5PJJ8_9CAUD</name>
<evidence type="ECO:0000313" key="1">
    <source>
        <dbReference type="EMBL" id="DAE06904.1"/>
    </source>
</evidence>
<organism evidence="1">
    <name type="scientific">Siphoviridae sp. ctL0q1</name>
    <dbReference type="NCBI Taxonomy" id="2825449"/>
    <lineage>
        <taxon>Viruses</taxon>
        <taxon>Duplodnaviria</taxon>
        <taxon>Heunggongvirae</taxon>
        <taxon>Uroviricota</taxon>
        <taxon>Caudoviricetes</taxon>
    </lineage>
</organism>